<reference evidence="3" key="2">
    <citation type="submission" date="2022-09" db="EMBL/GenBank/DDBJ databases">
        <authorList>
            <person name="Sun Q."/>
            <person name="Ohkuma M."/>
        </authorList>
    </citation>
    <scope>NUCLEOTIDE SEQUENCE</scope>
    <source>
        <strain evidence="3">JCM 13583</strain>
    </source>
</reference>
<keyword evidence="1" id="KW-1133">Transmembrane helix</keyword>
<protein>
    <submittedName>
        <fullName evidence="3">Methenyltetrahydrofolate cyclohydrolase</fullName>
    </submittedName>
</protein>
<dbReference type="SUPFAM" id="SSF101262">
    <property type="entry name" value="Methenyltetrahydrofolate cyclohydrolase-like"/>
    <property type="match status" value="1"/>
</dbReference>
<evidence type="ECO:0000259" key="2">
    <source>
        <dbReference type="Pfam" id="PF04961"/>
    </source>
</evidence>
<evidence type="ECO:0000313" key="3">
    <source>
        <dbReference type="EMBL" id="GGM67932.1"/>
    </source>
</evidence>
<feature type="domain" description="Cyclodeaminase/cyclohydrolase" evidence="2">
    <location>
        <begin position="3"/>
        <end position="176"/>
    </location>
</feature>
<dbReference type="Gene3D" id="1.20.120.680">
    <property type="entry name" value="Formiminotetrahydrofolate cyclodeaminase monomer, up-and-down helical bundle"/>
    <property type="match status" value="1"/>
</dbReference>
<keyword evidence="1" id="KW-0812">Transmembrane</keyword>
<accession>A0AA37BPY9</accession>
<evidence type="ECO:0000313" key="4">
    <source>
        <dbReference type="Proteomes" id="UP000632195"/>
    </source>
</evidence>
<dbReference type="RefSeq" id="WP_188679642.1">
    <property type="nucleotide sequence ID" value="NZ_BMNY01000001.1"/>
</dbReference>
<keyword evidence="4" id="KW-1185">Reference proteome</keyword>
<dbReference type="GO" id="GO:0003824">
    <property type="term" value="F:catalytic activity"/>
    <property type="evidence" value="ECO:0007669"/>
    <property type="project" value="InterPro"/>
</dbReference>
<name>A0AA37BPY9_9ARCH</name>
<feature type="transmembrane region" description="Helical" evidence="1">
    <location>
        <begin position="20"/>
        <end position="42"/>
    </location>
</feature>
<comment type="caution">
    <text evidence="3">The sequence shown here is derived from an EMBL/GenBank/DDBJ whole genome shotgun (WGS) entry which is preliminary data.</text>
</comment>
<organism evidence="3 4">
    <name type="scientific">Thermogymnomonas acidicola</name>
    <dbReference type="NCBI Taxonomy" id="399579"/>
    <lineage>
        <taxon>Archaea</taxon>
        <taxon>Methanobacteriati</taxon>
        <taxon>Thermoplasmatota</taxon>
        <taxon>Thermoplasmata</taxon>
        <taxon>Thermoplasmatales</taxon>
        <taxon>Thermogymnomonas</taxon>
    </lineage>
</organism>
<proteinExistence type="predicted"/>
<dbReference type="InterPro" id="IPR007044">
    <property type="entry name" value="Cyclodeamin/CycHdrlase"/>
</dbReference>
<sequence length="203" mass="22316">MESLDSFMERLASPSPAPGGGAASALVALTAASLITMVSKITMEKKGYEDRREEMARISSRSLAASESLRHLIEEDERAFNRVVQAWKMPKATEEEKARRAQALREASRYAISVPWKIALVSSDIMDMAAQVARDGLKSAVTDAGSAAEFALSAARAVLLNVRVNAQNLSDGEREDEEIKTRLFLEDMESRHRKVMETVGGRM</sequence>
<dbReference type="Pfam" id="PF04961">
    <property type="entry name" value="FTCD_C"/>
    <property type="match status" value="1"/>
</dbReference>
<reference evidence="3" key="1">
    <citation type="journal article" date="2014" name="Int. J. Syst. Evol. Microbiol.">
        <title>Complete genome sequence of Corynebacterium casei LMG S-19264T (=DSM 44701T), isolated from a smear-ripened cheese.</title>
        <authorList>
            <consortium name="US DOE Joint Genome Institute (JGI-PGF)"/>
            <person name="Walter F."/>
            <person name="Albersmeier A."/>
            <person name="Kalinowski J."/>
            <person name="Ruckert C."/>
        </authorList>
    </citation>
    <scope>NUCLEOTIDE SEQUENCE</scope>
    <source>
        <strain evidence="3">JCM 13583</strain>
    </source>
</reference>
<dbReference type="InterPro" id="IPR036178">
    <property type="entry name" value="Formintransfe-cycloase-like_sf"/>
</dbReference>
<dbReference type="EMBL" id="BMNY01000001">
    <property type="protein sequence ID" value="GGM67932.1"/>
    <property type="molecule type" value="Genomic_DNA"/>
</dbReference>
<keyword evidence="1" id="KW-0472">Membrane</keyword>
<evidence type="ECO:0000256" key="1">
    <source>
        <dbReference type="SAM" id="Phobius"/>
    </source>
</evidence>
<dbReference type="Proteomes" id="UP000632195">
    <property type="component" value="Unassembled WGS sequence"/>
</dbReference>
<gene>
    <name evidence="3" type="ORF">GCM10007108_02450</name>
</gene>
<dbReference type="AlphaFoldDB" id="A0AA37BPY9"/>